<dbReference type="Pfam" id="PF01934">
    <property type="entry name" value="HepT-like"/>
    <property type="match status" value="1"/>
</dbReference>
<dbReference type="GO" id="GO:0004540">
    <property type="term" value="F:RNA nuclease activity"/>
    <property type="evidence" value="ECO:0007669"/>
    <property type="project" value="InterPro"/>
</dbReference>
<evidence type="ECO:0000256" key="2">
    <source>
        <dbReference type="ARBA" id="ARBA00022649"/>
    </source>
</evidence>
<evidence type="ECO:0000313" key="7">
    <source>
        <dbReference type="EMBL" id="MDC1880797.1"/>
    </source>
</evidence>
<dbReference type="RefSeq" id="WP_229034671.1">
    <property type="nucleotide sequence ID" value="NZ_CAXTQO010000001.1"/>
</dbReference>
<reference evidence="7" key="1">
    <citation type="submission" date="2022-10" db="EMBL/GenBank/DDBJ databases">
        <title>Human gut microbiome strain richness.</title>
        <authorList>
            <person name="Chen-Liaw A."/>
        </authorList>
    </citation>
    <scope>NUCLEOTIDE SEQUENCE</scope>
    <source>
        <strain evidence="7">1001713st2_A4_1001713B170214_170313</strain>
    </source>
</reference>
<evidence type="ECO:0000256" key="5">
    <source>
        <dbReference type="ARBA" id="ARBA00022801"/>
    </source>
</evidence>
<proteinExistence type="inferred from homology"/>
<name>A0AAW6GTP7_BACUN</name>
<dbReference type="GO" id="GO:0110001">
    <property type="term" value="C:toxin-antitoxin complex"/>
    <property type="evidence" value="ECO:0007669"/>
    <property type="project" value="InterPro"/>
</dbReference>
<keyword evidence="3" id="KW-0540">Nuclease</keyword>
<protein>
    <submittedName>
        <fullName evidence="7">DUF86 domain-containing protein</fullName>
    </submittedName>
</protein>
<evidence type="ECO:0000256" key="1">
    <source>
        <dbReference type="ARBA" id="ARBA00022553"/>
    </source>
</evidence>
<keyword evidence="5" id="KW-0378">Hydrolase</keyword>
<dbReference type="GO" id="GO:0016787">
    <property type="term" value="F:hydrolase activity"/>
    <property type="evidence" value="ECO:0007669"/>
    <property type="project" value="UniProtKB-KW"/>
</dbReference>
<dbReference type="GO" id="GO:0000166">
    <property type="term" value="F:nucleotide binding"/>
    <property type="evidence" value="ECO:0007669"/>
    <property type="project" value="UniProtKB-KW"/>
</dbReference>
<dbReference type="PANTHER" id="PTHR34139:SF1">
    <property type="entry name" value="RNASE MJ1380-RELATED"/>
    <property type="match status" value="1"/>
</dbReference>
<comment type="caution">
    <text evidence="7">The sequence shown here is derived from an EMBL/GenBank/DDBJ whole genome shotgun (WGS) entry which is preliminary data.</text>
</comment>
<evidence type="ECO:0000313" key="8">
    <source>
        <dbReference type="Proteomes" id="UP001213309"/>
    </source>
</evidence>
<accession>A0AAW6GTP7</accession>
<keyword evidence="4" id="KW-0547">Nucleotide-binding</keyword>
<dbReference type="PANTHER" id="PTHR34139">
    <property type="entry name" value="UPF0331 PROTEIN MJ0127"/>
    <property type="match status" value="1"/>
</dbReference>
<evidence type="ECO:0000256" key="3">
    <source>
        <dbReference type="ARBA" id="ARBA00022722"/>
    </source>
</evidence>
<dbReference type="InterPro" id="IPR008201">
    <property type="entry name" value="HepT-like"/>
</dbReference>
<comment type="similarity">
    <text evidence="6">Belongs to the HepT RNase toxin family.</text>
</comment>
<dbReference type="InterPro" id="IPR037038">
    <property type="entry name" value="HepT-like_sf"/>
</dbReference>
<evidence type="ECO:0000256" key="4">
    <source>
        <dbReference type="ARBA" id="ARBA00022741"/>
    </source>
</evidence>
<dbReference type="AlphaFoldDB" id="A0AAW6GTP7"/>
<keyword evidence="2" id="KW-1277">Toxin-antitoxin system</keyword>
<dbReference type="Proteomes" id="UP001213309">
    <property type="component" value="Unassembled WGS sequence"/>
</dbReference>
<organism evidence="7 8">
    <name type="scientific">Bacteroides uniformis</name>
    <dbReference type="NCBI Taxonomy" id="820"/>
    <lineage>
        <taxon>Bacteria</taxon>
        <taxon>Pseudomonadati</taxon>
        <taxon>Bacteroidota</taxon>
        <taxon>Bacteroidia</taxon>
        <taxon>Bacteroidales</taxon>
        <taxon>Bacteroidaceae</taxon>
        <taxon>Bacteroides</taxon>
    </lineage>
</organism>
<dbReference type="Gene3D" id="1.20.120.580">
    <property type="entry name" value="bsu32300-like"/>
    <property type="match status" value="1"/>
</dbReference>
<evidence type="ECO:0000256" key="6">
    <source>
        <dbReference type="ARBA" id="ARBA00024207"/>
    </source>
</evidence>
<dbReference type="EMBL" id="JAQNSG010000010">
    <property type="protein sequence ID" value="MDC1880797.1"/>
    <property type="molecule type" value="Genomic_DNA"/>
</dbReference>
<sequence length="117" mass="13400">MVEAMLGKIEQAIERILDNSRPIDSYHYYLVSPGGMERLESTCMLLMAIGEGLKGIDKLTEKLLFAKYPEVDWKGAMGMRDIIAHHYFDLDAAVVYDVVKNYLPFMLATIKKIRKEL</sequence>
<dbReference type="InterPro" id="IPR051813">
    <property type="entry name" value="HepT_RNase_toxin"/>
</dbReference>
<keyword evidence="1" id="KW-0597">Phosphoprotein</keyword>
<gene>
    <name evidence="7" type="ORF">POZ24_12255</name>
</gene>